<comment type="caution">
    <text evidence="4">The sequence shown here is derived from an EMBL/GenBank/DDBJ whole genome shotgun (WGS) entry which is preliminary data.</text>
</comment>
<dbReference type="CDD" id="cd01851">
    <property type="entry name" value="GBP"/>
    <property type="match status" value="1"/>
</dbReference>
<name>A0ABQ0DST0_9EUKA</name>
<dbReference type="SUPFAM" id="SSF52540">
    <property type="entry name" value="P-loop containing nucleoside triphosphate hydrolases"/>
    <property type="match status" value="1"/>
</dbReference>
<feature type="transmembrane region" description="Helical" evidence="2">
    <location>
        <begin position="836"/>
        <end position="855"/>
    </location>
</feature>
<accession>A0ABQ0DST0</accession>
<evidence type="ECO:0000313" key="4">
    <source>
        <dbReference type="EMBL" id="GAB1225828.1"/>
    </source>
</evidence>
<dbReference type="PANTHER" id="PTHR10751">
    <property type="entry name" value="GUANYLATE BINDING PROTEIN"/>
    <property type="match status" value="1"/>
</dbReference>
<dbReference type="InterPro" id="IPR015894">
    <property type="entry name" value="Guanylate-bd_N"/>
</dbReference>
<dbReference type="EMBL" id="BAAFRS010000263">
    <property type="protein sequence ID" value="GAB1225828.1"/>
    <property type="molecule type" value="Genomic_DNA"/>
</dbReference>
<feature type="domain" description="Guanylate-binding protein N-terminal" evidence="3">
    <location>
        <begin position="172"/>
        <end position="388"/>
    </location>
</feature>
<proteinExistence type="predicted"/>
<evidence type="ECO:0000313" key="5">
    <source>
        <dbReference type="Proteomes" id="UP001628156"/>
    </source>
</evidence>
<keyword evidence="5" id="KW-1185">Reference proteome</keyword>
<dbReference type="Pfam" id="PF02263">
    <property type="entry name" value="GBP"/>
    <property type="match status" value="1"/>
</dbReference>
<reference evidence="4 5" key="1">
    <citation type="journal article" date="2019" name="PLoS Negl. Trop. Dis.">
        <title>Whole genome sequencing of Entamoeba nuttalli reveals mammalian host-related molecular signatures and a novel octapeptide-repeat surface protein.</title>
        <authorList>
            <person name="Tanaka M."/>
            <person name="Makiuchi T."/>
            <person name="Komiyama T."/>
            <person name="Shiina T."/>
            <person name="Osaki K."/>
            <person name="Tachibana H."/>
        </authorList>
    </citation>
    <scope>NUCLEOTIDE SEQUENCE [LARGE SCALE GENOMIC DNA]</scope>
    <source>
        <strain evidence="4 5">P19-061405</strain>
    </source>
</reference>
<keyword evidence="2" id="KW-1133">Transmembrane helix</keyword>
<dbReference type="Gene3D" id="3.40.50.300">
    <property type="entry name" value="P-loop containing nucleotide triphosphate hydrolases"/>
    <property type="match status" value="1"/>
</dbReference>
<keyword evidence="2" id="KW-0472">Membrane</keyword>
<keyword evidence="1" id="KW-0175">Coiled coil</keyword>
<gene>
    <name evidence="4" type="ORF">ENUP19_0263G0048</name>
</gene>
<feature type="coiled-coil region" evidence="1">
    <location>
        <begin position="665"/>
        <end position="692"/>
    </location>
</feature>
<protein>
    <recommendedName>
        <fullName evidence="3">Guanylate-binding protein N-terminal domain-containing protein</fullName>
    </recommendedName>
</protein>
<evidence type="ECO:0000256" key="2">
    <source>
        <dbReference type="SAM" id="Phobius"/>
    </source>
</evidence>
<organism evidence="4 5">
    <name type="scientific">Entamoeba nuttalli</name>
    <dbReference type="NCBI Taxonomy" id="412467"/>
    <lineage>
        <taxon>Eukaryota</taxon>
        <taxon>Amoebozoa</taxon>
        <taxon>Evosea</taxon>
        <taxon>Archamoebae</taxon>
        <taxon>Mastigamoebida</taxon>
        <taxon>Entamoebidae</taxon>
        <taxon>Entamoeba</taxon>
    </lineage>
</organism>
<evidence type="ECO:0000259" key="3">
    <source>
        <dbReference type="Pfam" id="PF02263"/>
    </source>
</evidence>
<dbReference type="Proteomes" id="UP001628156">
    <property type="component" value="Unassembled WGS sequence"/>
</dbReference>
<keyword evidence="2" id="KW-0812">Transmembrane</keyword>
<dbReference type="InterPro" id="IPR027417">
    <property type="entry name" value="P-loop_NTPase"/>
</dbReference>
<sequence>MILLLITIISICRSLPLTRTLNVLFDGTWTVSDPLKSTYYYLTIHEVANEDFYIGKFNKPPPCFSQFYKINFNNLFVNITTISNQFITAIRFVNFKNTLVGKSIMIVCGNVTEYTFTVLRSNSPTFTVSHRSTVNITRGFVVGTKHNIPIPKHSFLQQHFLSILVTCFFRKVISVIGPYHSGKSFLLNVLTNITDIFPVVNSNRPTTQGIQIFISEKEGIIYLDTEGLSSGLANSTESYDAMIYSIAALSSNLMIYNTIRTIDQQQLDYLELLSRRAQLFALKSELQNSGNLTKSFVSFPPLFWVVRDYALDERTESWFFSLLEASQRKEFGKATSEKNTENESIRLQKLFEKMKAFTLFLPHVNKDNLKELKIQCLNEEFLNDLQILRKSIQEIIKGVGISARQFCSTINFYVHAANKNLFPAIPSVWNGYIKSLKLSVKESVLDYAKNNTDKINEQNIVFTEEEINNKIEIIKQNCKRIAEKMLFGIKDLTENVLQDIEIDISKPIKEMKEINDEKIQKYIKEEAKKNKNELIKLINENNMPLNKKELSIIISQLEKQYKQRMDNIFNKFHSTKIDEGIKIETFQEVFNKNKIILNEVLNSLELKTINLFSTQTELMPNNKLINELNQRIHQSLLFFDKDTTKFNDWEEVSIIRNKIENQLINLKEETVKKNLKELVQFLQNEKNERMNEFIEQINTIKMPLIDSQLNEIITKIEKNILFKMNFNCKKFINDETYTTIFNELQLFINTKKKFLDQQNSEMFVQITLHDFDRIRKQIKKENHSFFNPWSLKKEYKKLYSDAIANSIPDLKTRNKVVENFILDEYKIEIKNATLKFTTGIILIFSIIATLFYKFFM</sequence>
<evidence type="ECO:0000256" key="1">
    <source>
        <dbReference type="SAM" id="Coils"/>
    </source>
</evidence>